<feature type="domain" description="DUF4123" evidence="1">
    <location>
        <begin position="81"/>
        <end position="211"/>
    </location>
</feature>
<dbReference type="STRING" id="670155.SAMN04488001_2212"/>
<protein>
    <recommendedName>
        <fullName evidence="1">DUF4123 domain-containing protein</fullName>
    </recommendedName>
</protein>
<keyword evidence="3" id="KW-1185">Reference proteome</keyword>
<organism evidence="2 3">
    <name type="scientific">Litoreibacter albidus</name>
    <dbReference type="NCBI Taxonomy" id="670155"/>
    <lineage>
        <taxon>Bacteria</taxon>
        <taxon>Pseudomonadati</taxon>
        <taxon>Pseudomonadota</taxon>
        <taxon>Alphaproteobacteria</taxon>
        <taxon>Rhodobacterales</taxon>
        <taxon>Roseobacteraceae</taxon>
        <taxon>Litoreibacter</taxon>
    </lineage>
</organism>
<dbReference type="InterPro" id="IPR025391">
    <property type="entry name" value="DUF4123"/>
</dbReference>
<evidence type="ECO:0000313" key="2">
    <source>
        <dbReference type="EMBL" id="SDX00000.1"/>
    </source>
</evidence>
<evidence type="ECO:0000259" key="1">
    <source>
        <dbReference type="Pfam" id="PF13503"/>
    </source>
</evidence>
<dbReference type="EMBL" id="FNOI01000003">
    <property type="protein sequence ID" value="SDX00000.1"/>
    <property type="molecule type" value="Genomic_DNA"/>
</dbReference>
<evidence type="ECO:0000313" key="3">
    <source>
        <dbReference type="Proteomes" id="UP000199441"/>
    </source>
</evidence>
<proteinExistence type="predicted"/>
<reference evidence="3" key="1">
    <citation type="submission" date="2016-10" db="EMBL/GenBank/DDBJ databases">
        <authorList>
            <person name="Varghese N."/>
            <person name="Submissions S."/>
        </authorList>
    </citation>
    <scope>NUCLEOTIDE SEQUENCE [LARGE SCALE GENOMIC DNA]</scope>
    <source>
        <strain evidence="3">DSM 26922</strain>
    </source>
</reference>
<gene>
    <name evidence="2" type="ORF">SAMN04488001_2212</name>
</gene>
<accession>A0A1H2Y4J6</accession>
<dbReference type="RefSeq" id="WP_089946981.1">
    <property type="nucleotide sequence ID" value="NZ_FNOI01000003.1"/>
</dbReference>
<dbReference type="AlphaFoldDB" id="A0A1H2Y4J6"/>
<dbReference type="Pfam" id="PF13503">
    <property type="entry name" value="DUF4123"/>
    <property type="match status" value="1"/>
</dbReference>
<dbReference type="Proteomes" id="UP000199441">
    <property type="component" value="Unassembled WGS sequence"/>
</dbReference>
<sequence length="239" mass="26502">MPPAAGQTTVVAGITPVIPTAVCLQQTPIPDVVPLDSQTGIWPLKTVPDTLLDALFAQPEPTAAEIAEYGDKIAVPPMKTYVVIDTAKLVQGRSVVEACDLPWRCLLKGEVAEELGDVLPYLVELDQDARFTRVLLTHLPDVAQEMATMHLCHKEPGIFIRSRADMDTLWGHLRKYTRVSDDAGKWYYFRFWEGRNLSGVLEAMSQNQLTQFFRGIASIVAVYRGAAAWKAEVYSLEEA</sequence>
<dbReference type="OrthoDB" id="6431152at2"/>
<name>A0A1H2Y4J6_9RHOB</name>